<dbReference type="AlphaFoldDB" id="A0A4Y8M9H4"/>
<evidence type="ECO:0000313" key="1">
    <source>
        <dbReference type="EMBL" id="TFE31775.1"/>
    </source>
</evidence>
<proteinExistence type="predicted"/>
<keyword evidence="2" id="KW-1185">Reference proteome</keyword>
<comment type="caution">
    <text evidence="1">The sequence shown here is derived from an EMBL/GenBank/DDBJ whole genome shotgun (WGS) entry which is preliminary data.</text>
</comment>
<organism evidence="1 2">
    <name type="scientific">Cohnella luojiensis</name>
    <dbReference type="NCBI Taxonomy" id="652876"/>
    <lineage>
        <taxon>Bacteria</taxon>
        <taxon>Bacillati</taxon>
        <taxon>Bacillota</taxon>
        <taxon>Bacilli</taxon>
        <taxon>Bacillales</taxon>
        <taxon>Paenibacillaceae</taxon>
        <taxon>Cohnella</taxon>
    </lineage>
</organism>
<evidence type="ECO:0008006" key="3">
    <source>
        <dbReference type="Google" id="ProtNLM"/>
    </source>
</evidence>
<dbReference type="EMBL" id="SOMN01000001">
    <property type="protein sequence ID" value="TFE31775.1"/>
    <property type="molecule type" value="Genomic_DNA"/>
</dbReference>
<reference evidence="1 2" key="1">
    <citation type="submission" date="2019-03" db="EMBL/GenBank/DDBJ databases">
        <title>Cohnella endophytica sp. nov., a novel endophytic bacterium isolated from bark of Sonneratia apetala.</title>
        <authorList>
            <person name="Tuo L."/>
        </authorList>
    </citation>
    <scope>NUCLEOTIDE SEQUENCE [LARGE SCALE GENOMIC DNA]</scope>
    <source>
        <strain evidence="1 2">CCTCC AB 208254</strain>
    </source>
</reference>
<name>A0A4Y8M9H4_9BACL</name>
<gene>
    <name evidence="1" type="ORF">E2980_01505</name>
</gene>
<dbReference type="RefSeq" id="WP_135150343.1">
    <property type="nucleotide sequence ID" value="NZ_SOMN01000001.1"/>
</dbReference>
<evidence type="ECO:0000313" key="2">
    <source>
        <dbReference type="Proteomes" id="UP000297900"/>
    </source>
</evidence>
<dbReference type="Proteomes" id="UP000297900">
    <property type="component" value="Unassembled WGS sequence"/>
</dbReference>
<sequence length="64" mass="7397">MSEREIGQNICIIYQDVKGTITKRTVRVVKVGSAKLYAYDYGKRAMRPFKLDRILAYQRVGRTA</sequence>
<accession>A0A4Y8M9H4</accession>
<protein>
    <recommendedName>
        <fullName evidence="3">WYL domain-containing protein</fullName>
    </recommendedName>
</protein>